<dbReference type="Proteomes" id="UP000308267">
    <property type="component" value="Unassembled WGS sequence"/>
</dbReference>
<reference evidence="1 2" key="1">
    <citation type="journal article" date="2019" name="BMC Genomics">
        <title>New insights from Opisthorchis felineus genome: update on genomics of the epidemiologically important liver flukes.</title>
        <authorList>
            <person name="Ershov N.I."/>
            <person name="Mordvinov V.A."/>
            <person name="Prokhortchouk E.B."/>
            <person name="Pakharukova M.Y."/>
            <person name="Gunbin K.V."/>
            <person name="Ustyantsev K."/>
            <person name="Genaev M.A."/>
            <person name="Blinov A.G."/>
            <person name="Mazur A."/>
            <person name="Boulygina E."/>
            <person name="Tsygankova S."/>
            <person name="Khrameeva E."/>
            <person name="Chekanov N."/>
            <person name="Fan G."/>
            <person name="Xiao A."/>
            <person name="Zhang H."/>
            <person name="Xu X."/>
            <person name="Yang H."/>
            <person name="Solovyev V."/>
            <person name="Lee S.M."/>
            <person name="Liu X."/>
            <person name="Afonnikov D.A."/>
            <person name="Skryabin K.G."/>
        </authorList>
    </citation>
    <scope>NUCLEOTIDE SEQUENCE [LARGE SCALE GENOMIC DNA]</scope>
    <source>
        <strain evidence="1">AK-0245</strain>
        <tissue evidence="1">Whole organism</tissue>
    </source>
</reference>
<accession>A0A4S2LXX2</accession>
<dbReference type="AlphaFoldDB" id="A0A4S2LXX2"/>
<name>A0A4S2LXX2_OPIFE</name>
<gene>
    <name evidence="1" type="ORF">CRM22_005536</name>
</gene>
<proteinExistence type="predicted"/>
<comment type="caution">
    <text evidence="1">The sequence shown here is derived from an EMBL/GenBank/DDBJ whole genome shotgun (WGS) entry which is preliminary data.</text>
</comment>
<evidence type="ECO:0000313" key="2">
    <source>
        <dbReference type="Proteomes" id="UP000308267"/>
    </source>
</evidence>
<protein>
    <submittedName>
        <fullName evidence="1">Uncharacterized protein</fullName>
    </submittedName>
</protein>
<dbReference type="EMBL" id="SJOL01006467">
    <property type="protein sequence ID" value="TGZ66087.1"/>
    <property type="molecule type" value="Genomic_DNA"/>
</dbReference>
<keyword evidence="2" id="KW-1185">Reference proteome</keyword>
<evidence type="ECO:0000313" key="1">
    <source>
        <dbReference type="EMBL" id="TGZ66087.1"/>
    </source>
</evidence>
<organism evidence="1 2">
    <name type="scientific">Opisthorchis felineus</name>
    <dbReference type="NCBI Taxonomy" id="147828"/>
    <lineage>
        <taxon>Eukaryota</taxon>
        <taxon>Metazoa</taxon>
        <taxon>Spiralia</taxon>
        <taxon>Lophotrochozoa</taxon>
        <taxon>Platyhelminthes</taxon>
        <taxon>Trematoda</taxon>
        <taxon>Digenea</taxon>
        <taxon>Opisthorchiida</taxon>
        <taxon>Opisthorchiata</taxon>
        <taxon>Opisthorchiidae</taxon>
        <taxon>Opisthorchis</taxon>
    </lineage>
</organism>
<sequence length="141" mass="16995">MAVLRLIEYLSNRTYPQLNQPYKKLHVEYHITSQQQRHCTEHRLWEDHRDHKYIPCKLTYLTHVYGVSMDAIIPSRFSISVEADHFQLFLWITINHVYFRVILQLHDERSVFCCPPVARIFWVSRVETTKLHSHSATHHLM</sequence>